<evidence type="ECO:0000313" key="3">
    <source>
        <dbReference type="EMBL" id="SHN22337.1"/>
    </source>
</evidence>
<dbReference type="Proteomes" id="UP000184388">
    <property type="component" value="Unassembled WGS sequence"/>
</dbReference>
<dbReference type="InterPro" id="IPR002934">
    <property type="entry name" value="Polymerase_NTP_transf_dom"/>
</dbReference>
<organism evidence="3 4">
    <name type="scientific">Streptomyces yunnanensis</name>
    <dbReference type="NCBI Taxonomy" id="156453"/>
    <lineage>
        <taxon>Bacteria</taxon>
        <taxon>Bacillati</taxon>
        <taxon>Actinomycetota</taxon>
        <taxon>Actinomycetes</taxon>
        <taxon>Kitasatosporales</taxon>
        <taxon>Streptomycetaceae</taxon>
        <taxon>Streptomyces</taxon>
    </lineage>
</organism>
<name>A0A9X8N7G2_9ACTN</name>
<feature type="compositionally biased region" description="Low complexity" evidence="1">
    <location>
        <begin position="238"/>
        <end position="253"/>
    </location>
</feature>
<dbReference type="SUPFAM" id="SSF81301">
    <property type="entry name" value="Nucleotidyltransferase"/>
    <property type="match status" value="1"/>
</dbReference>
<feature type="domain" description="Polymerase nucleotidyl transferase" evidence="2">
    <location>
        <begin position="29"/>
        <end position="80"/>
    </location>
</feature>
<proteinExistence type="predicted"/>
<sequence length="286" mass="30705">MRSAMWAATEAYRPAPAPAPPPSTAALLRAFLAGLQERVPLRALWAHGSLAGGDYQEGRSDLDLIAVLARPATPQEERRLAELHRRLAATGGPPARALHCAYPDRTAPDDPAHPHLAWAHDELTHRPLTPVTRRELHSFGLVLYGDGPAALLPPVTDAQLTAFVLADLRGFWRPALEHPEYWLRDIWVDLGLLTLARATVTLRNGTLISKGQALPVLAGLGAPAQVLADIRHRRYGPPANSPAPAAAGTAGAPEAHRADWPARRAELTRAFLGPALDRTLAAYGNG</sequence>
<evidence type="ECO:0000256" key="1">
    <source>
        <dbReference type="SAM" id="MobiDB-lite"/>
    </source>
</evidence>
<dbReference type="GO" id="GO:0016779">
    <property type="term" value="F:nucleotidyltransferase activity"/>
    <property type="evidence" value="ECO:0007669"/>
    <property type="project" value="InterPro"/>
</dbReference>
<dbReference type="EMBL" id="FRBK01000025">
    <property type="protein sequence ID" value="SHN22337.1"/>
    <property type="molecule type" value="Genomic_DNA"/>
</dbReference>
<comment type="caution">
    <text evidence="3">The sequence shown here is derived from an EMBL/GenBank/DDBJ whole genome shotgun (WGS) entry which is preliminary data.</text>
</comment>
<dbReference type="InterPro" id="IPR043519">
    <property type="entry name" value="NT_sf"/>
</dbReference>
<protein>
    <submittedName>
        <fullName evidence="3">Nucleotidyltransferase domain-containing protein</fullName>
    </submittedName>
</protein>
<dbReference type="Pfam" id="PF01909">
    <property type="entry name" value="NTP_transf_2"/>
    <property type="match status" value="1"/>
</dbReference>
<dbReference type="CDD" id="cd05403">
    <property type="entry name" value="NT_KNTase_like"/>
    <property type="match status" value="1"/>
</dbReference>
<accession>A0A9X8N7G2</accession>
<evidence type="ECO:0000259" key="2">
    <source>
        <dbReference type="Pfam" id="PF01909"/>
    </source>
</evidence>
<reference evidence="4" key="1">
    <citation type="submission" date="2016-11" db="EMBL/GenBank/DDBJ databases">
        <authorList>
            <person name="Jaros S."/>
            <person name="Januszkiewicz K."/>
            <person name="Wedrychowicz H."/>
        </authorList>
    </citation>
    <scope>NUCLEOTIDE SEQUENCE [LARGE SCALE GENOMIC DNA]</scope>
    <source>
        <strain evidence="4">CGMCC 4.3555</strain>
    </source>
</reference>
<feature type="region of interest" description="Disordered" evidence="1">
    <location>
        <begin position="238"/>
        <end position="257"/>
    </location>
</feature>
<gene>
    <name evidence="3" type="ORF">SAMN05216268_12519</name>
</gene>
<dbReference type="AlphaFoldDB" id="A0A9X8N7G2"/>
<evidence type="ECO:0000313" key="4">
    <source>
        <dbReference type="Proteomes" id="UP000184388"/>
    </source>
</evidence>